<name>A0ABY3SM69_9BACL</name>
<dbReference type="InterPro" id="IPR016181">
    <property type="entry name" value="Acyl_CoA_acyltransferase"/>
</dbReference>
<feature type="domain" description="N-acetyltransferase" evidence="1">
    <location>
        <begin position="2"/>
        <end position="134"/>
    </location>
</feature>
<accession>A0ABY3SM69</accession>
<sequence length="134" mass="15008">MLEIRQLKQEEFDFLLDMHYESVHMVEDKPTREELLGTPSMKKYHENWGKRGDRALVAVDGGKAVGAAWYRLFSKANPGYGYLDENTPELGIAIRPDGQQKGVGTLLMNQLIEQARADGYPALSLSVDPETLGL</sequence>
<dbReference type="InterPro" id="IPR000182">
    <property type="entry name" value="GNAT_dom"/>
</dbReference>
<evidence type="ECO:0000313" key="2">
    <source>
        <dbReference type="EMBL" id="UJF34625.1"/>
    </source>
</evidence>
<dbReference type="EMBL" id="CP090978">
    <property type="protein sequence ID" value="UJF34625.1"/>
    <property type="molecule type" value="Genomic_DNA"/>
</dbReference>
<evidence type="ECO:0000259" key="1">
    <source>
        <dbReference type="PROSITE" id="PS51186"/>
    </source>
</evidence>
<organism evidence="2 3">
    <name type="scientific">Paenibacillus hexagrammi</name>
    <dbReference type="NCBI Taxonomy" id="2908839"/>
    <lineage>
        <taxon>Bacteria</taxon>
        <taxon>Bacillati</taxon>
        <taxon>Bacillota</taxon>
        <taxon>Bacilli</taxon>
        <taxon>Bacillales</taxon>
        <taxon>Paenibacillaceae</taxon>
        <taxon>Paenibacillus</taxon>
    </lineage>
</organism>
<keyword evidence="3" id="KW-1185">Reference proteome</keyword>
<dbReference type="SUPFAM" id="SSF55729">
    <property type="entry name" value="Acyl-CoA N-acyltransferases (Nat)"/>
    <property type="match status" value="1"/>
</dbReference>
<evidence type="ECO:0000313" key="3">
    <source>
        <dbReference type="Proteomes" id="UP001649230"/>
    </source>
</evidence>
<dbReference type="RefSeq" id="WP_235121199.1">
    <property type="nucleotide sequence ID" value="NZ_CP090978.1"/>
</dbReference>
<dbReference type="Pfam" id="PF00583">
    <property type="entry name" value="Acetyltransf_1"/>
    <property type="match status" value="1"/>
</dbReference>
<dbReference type="PROSITE" id="PS51186">
    <property type="entry name" value="GNAT"/>
    <property type="match status" value="1"/>
</dbReference>
<protein>
    <submittedName>
        <fullName evidence="2">GNAT family N-acetyltransferase</fullName>
    </submittedName>
</protein>
<dbReference type="CDD" id="cd04301">
    <property type="entry name" value="NAT_SF"/>
    <property type="match status" value="1"/>
</dbReference>
<proteinExistence type="predicted"/>
<reference evidence="2 3" key="1">
    <citation type="journal article" date="2024" name="Int. J. Syst. Evol. Microbiol.">
        <title>Paenibacillus hexagrammi sp. nov., a novel bacterium isolated from the gut content of Hexagrammos agrammus.</title>
        <authorList>
            <person name="Jung H.K."/>
            <person name="Kim D.G."/>
            <person name="Zin H."/>
            <person name="Park J."/>
            <person name="Jung H."/>
            <person name="Kim Y.O."/>
            <person name="Kong H.J."/>
            <person name="Kim J.W."/>
            <person name="Kim Y.S."/>
        </authorList>
    </citation>
    <scope>NUCLEOTIDE SEQUENCE [LARGE SCALE GENOMIC DNA]</scope>
    <source>
        <strain evidence="2 3">YPD9-1</strain>
    </source>
</reference>
<gene>
    <name evidence="2" type="ORF">L0M14_05465</name>
</gene>
<dbReference type="Gene3D" id="3.40.630.30">
    <property type="match status" value="1"/>
</dbReference>
<dbReference type="Proteomes" id="UP001649230">
    <property type="component" value="Chromosome"/>
</dbReference>